<feature type="region of interest" description="Disordered" evidence="1">
    <location>
        <begin position="283"/>
        <end position="308"/>
    </location>
</feature>
<feature type="compositionally biased region" description="Basic and acidic residues" evidence="1">
    <location>
        <begin position="225"/>
        <end position="240"/>
    </location>
</feature>
<keyword evidence="3" id="KW-1185">Reference proteome</keyword>
<evidence type="ECO:0000256" key="1">
    <source>
        <dbReference type="SAM" id="MobiDB-lite"/>
    </source>
</evidence>
<protein>
    <submittedName>
        <fullName evidence="2">Uncharacterized protein</fullName>
    </submittedName>
</protein>
<proteinExistence type="predicted"/>
<evidence type="ECO:0000313" key="2">
    <source>
        <dbReference type="EMBL" id="KIY48595.1"/>
    </source>
</evidence>
<organism evidence="2 3">
    <name type="scientific">Fistulina hepatica ATCC 64428</name>
    <dbReference type="NCBI Taxonomy" id="1128425"/>
    <lineage>
        <taxon>Eukaryota</taxon>
        <taxon>Fungi</taxon>
        <taxon>Dikarya</taxon>
        <taxon>Basidiomycota</taxon>
        <taxon>Agaricomycotina</taxon>
        <taxon>Agaricomycetes</taxon>
        <taxon>Agaricomycetidae</taxon>
        <taxon>Agaricales</taxon>
        <taxon>Fistulinaceae</taxon>
        <taxon>Fistulina</taxon>
    </lineage>
</organism>
<feature type="compositionally biased region" description="Polar residues" evidence="1">
    <location>
        <begin position="296"/>
        <end position="308"/>
    </location>
</feature>
<name>A0A0D7AD36_9AGAR</name>
<evidence type="ECO:0000313" key="3">
    <source>
        <dbReference type="Proteomes" id="UP000054144"/>
    </source>
</evidence>
<accession>A0A0D7AD36</accession>
<dbReference type="Proteomes" id="UP000054144">
    <property type="component" value="Unassembled WGS sequence"/>
</dbReference>
<sequence>MHIQDSQPPRGNAFSPRHSSLSLDKVFLAFIGSASISLASLIPPTKLNSPLSAMHVLLGVLSPSPLVLILRPYPTSILFVSHLPWYPPQPTVIAPAPEPAGARAILHLFVKALGKSGYLTSFAQRLDKGESFVILPPTCLQSLPPPDLKGQIFGEDIDIGTIVALLILVESLWHPAQDLKNNDTKAELAVMCEEDNNMDYFSATDELGEDSGIDDQDAWVVREDTDDQDAHATADRDLNHDSNNTDDSVDGGLVSTHRLDTAGLFLQAGAVAGLPSVYLSPSTPAGPCFKGASPSEIPSSADSTSDEC</sequence>
<feature type="region of interest" description="Disordered" evidence="1">
    <location>
        <begin position="225"/>
        <end position="252"/>
    </location>
</feature>
<gene>
    <name evidence="2" type="ORF">FISHEDRAFT_73564</name>
</gene>
<dbReference type="EMBL" id="KN881832">
    <property type="protein sequence ID" value="KIY48595.1"/>
    <property type="molecule type" value="Genomic_DNA"/>
</dbReference>
<dbReference type="AlphaFoldDB" id="A0A0D7AD36"/>
<reference evidence="2 3" key="1">
    <citation type="journal article" date="2015" name="Fungal Genet. Biol.">
        <title>Evolution of novel wood decay mechanisms in Agaricales revealed by the genome sequences of Fistulina hepatica and Cylindrobasidium torrendii.</title>
        <authorList>
            <person name="Floudas D."/>
            <person name="Held B.W."/>
            <person name="Riley R."/>
            <person name="Nagy L.G."/>
            <person name="Koehler G."/>
            <person name="Ransdell A.S."/>
            <person name="Younus H."/>
            <person name="Chow J."/>
            <person name="Chiniquy J."/>
            <person name="Lipzen A."/>
            <person name="Tritt A."/>
            <person name="Sun H."/>
            <person name="Haridas S."/>
            <person name="LaButti K."/>
            <person name="Ohm R.A."/>
            <person name="Kues U."/>
            <person name="Blanchette R.A."/>
            <person name="Grigoriev I.V."/>
            <person name="Minto R.E."/>
            <person name="Hibbett D.S."/>
        </authorList>
    </citation>
    <scope>NUCLEOTIDE SEQUENCE [LARGE SCALE GENOMIC DNA]</scope>
    <source>
        <strain evidence="2 3">ATCC 64428</strain>
    </source>
</reference>